<proteinExistence type="predicted"/>
<evidence type="ECO:0000259" key="3">
    <source>
        <dbReference type="Pfam" id="PF01494"/>
    </source>
</evidence>
<dbReference type="Gene3D" id="3.50.50.60">
    <property type="entry name" value="FAD/NAD(P)-binding domain"/>
    <property type="match status" value="2"/>
</dbReference>
<dbReference type="SUPFAM" id="SSF51905">
    <property type="entry name" value="FAD/NAD(P)-binding domain"/>
    <property type="match status" value="1"/>
</dbReference>
<dbReference type="Pfam" id="PF01494">
    <property type="entry name" value="FAD_binding_3"/>
    <property type="match status" value="1"/>
</dbReference>
<evidence type="ECO:0000256" key="1">
    <source>
        <dbReference type="ARBA" id="ARBA00023002"/>
    </source>
</evidence>
<comment type="caution">
    <text evidence="4">The sequence shown here is derived from an EMBL/GenBank/DDBJ whole genome shotgun (WGS) entry which is preliminary data.</text>
</comment>
<gene>
    <name evidence="4" type="ORF">ACFOVU_28260</name>
</gene>
<organism evidence="4 5">
    <name type="scientific">Nocardiopsis sediminis</name>
    <dbReference type="NCBI Taxonomy" id="1778267"/>
    <lineage>
        <taxon>Bacteria</taxon>
        <taxon>Bacillati</taxon>
        <taxon>Actinomycetota</taxon>
        <taxon>Actinomycetes</taxon>
        <taxon>Streptosporangiales</taxon>
        <taxon>Nocardiopsidaceae</taxon>
        <taxon>Nocardiopsis</taxon>
    </lineage>
</organism>
<dbReference type="PANTHER" id="PTHR43476:SF5">
    <property type="entry name" value="FAD-DEPENDENT MONOOXYGENASE"/>
    <property type="match status" value="1"/>
</dbReference>
<keyword evidence="1" id="KW-0560">Oxidoreductase</keyword>
<dbReference type="PANTHER" id="PTHR43476">
    <property type="entry name" value="3-(3-HYDROXY-PHENYL)PROPIONATE/3-HYDROXYCINNAMIC ACID HYDROXYLASE"/>
    <property type="match status" value="1"/>
</dbReference>
<accession>A0ABV8FYM8</accession>
<feature type="region of interest" description="Disordered" evidence="2">
    <location>
        <begin position="424"/>
        <end position="450"/>
    </location>
</feature>
<sequence length="450" mass="49891">MTHTETHTDTTTVAISGGGPAGIMLGLLLARAGVEVTVLEKHGDFIRDFRGDTVHPSTLELLDELGLGEELERIPHRNATRLTIGAAEQPFVAADLSRYPWPHPYIALIPQWDFLNMLVEHARRYSGFRLLMRAEATAPIEEDGAVRGLRYIQRGEDGSEEERELHAVLTVSADGRRSRLRDAAGLVPVDLGAPMDVLWLRVSRDPDAPEVGLNGRLGTGAMAVAIDRGDYWQVAYLIPKDADGADDVRTRSIEEFQERLLEVLPFLGEKNVREIDGWDKVAYLEVGLDRLRRWFRPGYLCIGDAAHTMSPIGGVGINLAIQDAVASANLLSEPLLRAQADPRRFERTLNPALLARVQQRRWAATAGTQLFQQVIQRQVIRRVLSATEEPHIPFPLRTAPGIRGWSRVVARVMMQGIRPEHIHSPERSAPLVPAQKRVPTVTRATAQGPS</sequence>
<evidence type="ECO:0000313" key="5">
    <source>
        <dbReference type="Proteomes" id="UP001595847"/>
    </source>
</evidence>
<dbReference type="InterPro" id="IPR050631">
    <property type="entry name" value="PheA/TfdB_FAD_monoxygenase"/>
</dbReference>
<name>A0ABV8FYM8_9ACTN</name>
<dbReference type="RefSeq" id="WP_378538485.1">
    <property type="nucleotide sequence ID" value="NZ_JBHSBH010000020.1"/>
</dbReference>
<dbReference type="PRINTS" id="PR00420">
    <property type="entry name" value="RNGMNOXGNASE"/>
</dbReference>
<dbReference type="EMBL" id="JBHSBH010000020">
    <property type="protein sequence ID" value="MFC3999840.1"/>
    <property type="molecule type" value="Genomic_DNA"/>
</dbReference>
<evidence type="ECO:0000256" key="2">
    <source>
        <dbReference type="SAM" id="MobiDB-lite"/>
    </source>
</evidence>
<dbReference type="InterPro" id="IPR036188">
    <property type="entry name" value="FAD/NAD-bd_sf"/>
</dbReference>
<dbReference type="Proteomes" id="UP001595847">
    <property type="component" value="Unassembled WGS sequence"/>
</dbReference>
<protein>
    <submittedName>
        <fullName evidence="4">FAD-dependent oxidoreductase</fullName>
    </submittedName>
</protein>
<dbReference type="InterPro" id="IPR002938">
    <property type="entry name" value="FAD-bd"/>
</dbReference>
<feature type="domain" description="FAD-binding" evidence="3">
    <location>
        <begin position="11"/>
        <end position="343"/>
    </location>
</feature>
<keyword evidence="5" id="KW-1185">Reference proteome</keyword>
<evidence type="ECO:0000313" key="4">
    <source>
        <dbReference type="EMBL" id="MFC3999840.1"/>
    </source>
</evidence>
<reference evidence="5" key="1">
    <citation type="journal article" date="2019" name="Int. J. Syst. Evol. Microbiol.">
        <title>The Global Catalogue of Microorganisms (GCM) 10K type strain sequencing project: providing services to taxonomists for standard genome sequencing and annotation.</title>
        <authorList>
            <consortium name="The Broad Institute Genomics Platform"/>
            <consortium name="The Broad Institute Genome Sequencing Center for Infectious Disease"/>
            <person name="Wu L."/>
            <person name="Ma J."/>
        </authorList>
    </citation>
    <scope>NUCLEOTIDE SEQUENCE [LARGE SCALE GENOMIC DNA]</scope>
    <source>
        <strain evidence="5">TBRC 1826</strain>
    </source>
</reference>